<organism evidence="3 4">
    <name type="scientific">Psychroflexus maritimus</name>
    <dbReference type="NCBI Taxonomy" id="2714865"/>
    <lineage>
        <taxon>Bacteria</taxon>
        <taxon>Pseudomonadati</taxon>
        <taxon>Bacteroidota</taxon>
        <taxon>Flavobacteriia</taxon>
        <taxon>Flavobacteriales</taxon>
        <taxon>Flavobacteriaceae</taxon>
        <taxon>Psychroflexus</taxon>
    </lineage>
</organism>
<keyword evidence="4" id="KW-1185">Reference proteome</keyword>
<evidence type="ECO:0000256" key="1">
    <source>
        <dbReference type="ARBA" id="ARBA00022679"/>
    </source>
</evidence>
<sequence>MMKSKENWFKSWFDSPYYHLLYKHRNEEEALFFITHLIKLFPSSKQSLLDMACGRGRHSRMFHKMGLEVTGVDLSKNNIAFARKFEAKGLKFMQKDMLIPMPSKFDLVTNLFTSMGYFPNASDNWKVIQSMKTNLKVGGYGVIDFLNVNYAEKLFPSKETKEIDGVQFSITKTADDSFFYKHIEVDDQGKKFEFIEKLKKINRSEFEDCIKKEGLELIHIFGNHDLSEFKKNTSKRLILIFKK</sequence>
<feature type="domain" description="Methyltransferase" evidence="2">
    <location>
        <begin position="49"/>
        <end position="139"/>
    </location>
</feature>
<dbReference type="InterPro" id="IPR041698">
    <property type="entry name" value="Methyltransf_25"/>
</dbReference>
<dbReference type="Gene3D" id="2.20.25.110">
    <property type="entry name" value="S-adenosyl-L-methionine-dependent methyltransferases"/>
    <property type="match status" value="1"/>
</dbReference>
<dbReference type="SUPFAM" id="SSF53335">
    <property type="entry name" value="S-adenosyl-L-methionine-dependent methyltransferases"/>
    <property type="match status" value="1"/>
</dbReference>
<keyword evidence="3" id="KW-0489">Methyltransferase</keyword>
<dbReference type="RefSeq" id="WP_166400925.1">
    <property type="nucleotide sequence ID" value="NZ_JAANAS010000094.1"/>
</dbReference>
<name>A0A967AEA3_9FLAO</name>
<dbReference type="Proteomes" id="UP000643701">
    <property type="component" value="Unassembled WGS sequence"/>
</dbReference>
<evidence type="ECO:0000259" key="2">
    <source>
        <dbReference type="Pfam" id="PF13649"/>
    </source>
</evidence>
<dbReference type="PANTHER" id="PTHR43861">
    <property type="entry name" value="TRANS-ACONITATE 2-METHYLTRANSFERASE-RELATED"/>
    <property type="match status" value="1"/>
</dbReference>
<dbReference type="AlphaFoldDB" id="A0A967AEA3"/>
<dbReference type="GO" id="GO:0008168">
    <property type="term" value="F:methyltransferase activity"/>
    <property type="evidence" value="ECO:0007669"/>
    <property type="project" value="UniProtKB-KW"/>
</dbReference>
<gene>
    <name evidence="3" type="ORF">G7034_10560</name>
</gene>
<accession>A0A967AEA3</accession>
<dbReference type="Pfam" id="PF13649">
    <property type="entry name" value="Methyltransf_25"/>
    <property type="match status" value="1"/>
</dbReference>
<protein>
    <submittedName>
        <fullName evidence="3">Class I SAM-dependent methyltransferase</fullName>
    </submittedName>
</protein>
<evidence type="ECO:0000313" key="3">
    <source>
        <dbReference type="EMBL" id="NGZ90692.1"/>
    </source>
</evidence>
<comment type="caution">
    <text evidence="3">The sequence shown here is derived from an EMBL/GenBank/DDBJ whole genome shotgun (WGS) entry which is preliminary data.</text>
</comment>
<keyword evidence="1" id="KW-0808">Transferase</keyword>
<proteinExistence type="predicted"/>
<dbReference type="EMBL" id="JAANAS010000094">
    <property type="protein sequence ID" value="NGZ90692.1"/>
    <property type="molecule type" value="Genomic_DNA"/>
</dbReference>
<dbReference type="Gene3D" id="3.40.50.150">
    <property type="entry name" value="Vaccinia Virus protein VP39"/>
    <property type="match status" value="1"/>
</dbReference>
<dbReference type="InterPro" id="IPR029063">
    <property type="entry name" value="SAM-dependent_MTases_sf"/>
</dbReference>
<dbReference type="GO" id="GO:0032259">
    <property type="term" value="P:methylation"/>
    <property type="evidence" value="ECO:0007669"/>
    <property type="project" value="UniProtKB-KW"/>
</dbReference>
<dbReference type="CDD" id="cd02440">
    <property type="entry name" value="AdoMet_MTases"/>
    <property type="match status" value="1"/>
</dbReference>
<reference evidence="3" key="1">
    <citation type="submission" date="2020-03" db="EMBL/GenBank/DDBJ databases">
        <title>Psychroflexus Maritimus sp. nov., isolate from marine sediment.</title>
        <authorList>
            <person name="Zhong Y.-L."/>
        </authorList>
    </citation>
    <scope>NUCLEOTIDE SEQUENCE</scope>
    <source>
        <strain evidence="3">C1</strain>
    </source>
</reference>
<evidence type="ECO:0000313" key="4">
    <source>
        <dbReference type="Proteomes" id="UP000643701"/>
    </source>
</evidence>